<keyword evidence="1 4" id="KW-0808">Transferase</keyword>
<dbReference type="KEGG" id="psua:FLK61_30300"/>
<sequence>MIEATKSRSFTKIFHVYNTWLLKRSFHRLHLSTRSVRTDHQGAIYIINHSSWWDPLVLFYLNEAILHTDALAMMDQHGLTRFPFFKKIGAFSIDSSSKRDIMKSLSYAQRQLEEGKHVFIFPQGNEYPLEKRPLQFFAGVAHLKQALPNVPIIPITFYHTHLHHQLPEWFIQIGYPIELDVTKPRKQVTADIEQALTKELDLLKEDVINEAPTFAPLLSGKLGIGATLEKMKSTLRRRN</sequence>
<dbReference type="Proteomes" id="UP000318138">
    <property type="component" value="Chromosome"/>
</dbReference>
<feature type="domain" description="Phospholipid/glycerol acyltransferase" evidence="3">
    <location>
        <begin position="43"/>
        <end position="160"/>
    </location>
</feature>
<keyword evidence="5" id="KW-1185">Reference proteome</keyword>
<organism evidence="4 5">
    <name type="scientific">Paenalkalicoccus suaedae</name>
    <dbReference type="NCBI Taxonomy" id="2592382"/>
    <lineage>
        <taxon>Bacteria</taxon>
        <taxon>Bacillati</taxon>
        <taxon>Bacillota</taxon>
        <taxon>Bacilli</taxon>
        <taxon>Bacillales</taxon>
        <taxon>Bacillaceae</taxon>
        <taxon>Paenalkalicoccus</taxon>
    </lineage>
</organism>
<dbReference type="PANTHER" id="PTHR10434:SF11">
    <property type="entry name" value="1-ACYL-SN-GLYCEROL-3-PHOSPHATE ACYLTRANSFERASE"/>
    <property type="match status" value="1"/>
</dbReference>
<proteinExistence type="predicted"/>
<dbReference type="PANTHER" id="PTHR10434">
    <property type="entry name" value="1-ACYL-SN-GLYCEROL-3-PHOSPHATE ACYLTRANSFERASE"/>
    <property type="match status" value="1"/>
</dbReference>
<evidence type="ECO:0000313" key="4">
    <source>
        <dbReference type="EMBL" id="QKS71011.1"/>
    </source>
</evidence>
<dbReference type="GO" id="GO:0005886">
    <property type="term" value="C:plasma membrane"/>
    <property type="evidence" value="ECO:0007669"/>
    <property type="project" value="TreeGrafter"/>
</dbReference>
<keyword evidence="2 4" id="KW-0012">Acyltransferase</keyword>
<name>A0A859FDT4_9BACI</name>
<dbReference type="GO" id="GO:0003841">
    <property type="term" value="F:1-acylglycerol-3-phosphate O-acyltransferase activity"/>
    <property type="evidence" value="ECO:0007669"/>
    <property type="project" value="TreeGrafter"/>
</dbReference>
<evidence type="ECO:0000259" key="3">
    <source>
        <dbReference type="SMART" id="SM00563"/>
    </source>
</evidence>
<dbReference type="SUPFAM" id="SSF69593">
    <property type="entry name" value="Glycerol-3-phosphate (1)-acyltransferase"/>
    <property type="match status" value="1"/>
</dbReference>
<dbReference type="InterPro" id="IPR002123">
    <property type="entry name" value="Plipid/glycerol_acylTrfase"/>
</dbReference>
<evidence type="ECO:0000256" key="2">
    <source>
        <dbReference type="ARBA" id="ARBA00023315"/>
    </source>
</evidence>
<evidence type="ECO:0000313" key="5">
    <source>
        <dbReference type="Proteomes" id="UP000318138"/>
    </source>
</evidence>
<dbReference type="Pfam" id="PF01553">
    <property type="entry name" value="Acyltransferase"/>
    <property type="match status" value="1"/>
</dbReference>
<reference evidence="5" key="1">
    <citation type="submission" date="2019-07" db="EMBL/GenBank/DDBJ databases">
        <title>Bacillus alkalisoli sp. nov. isolated from saline soil.</title>
        <authorList>
            <person name="Sun J.-Q."/>
            <person name="Xu L."/>
        </authorList>
    </citation>
    <scope>NUCLEOTIDE SEQUENCE [LARGE SCALE GENOMIC DNA]</scope>
    <source>
        <strain evidence="5">M4U3P1</strain>
    </source>
</reference>
<protein>
    <submittedName>
        <fullName evidence="4">1-acyl-sn-glycerol-3-phosphate acyltransferase</fullName>
    </submittedName>
</protein>
<dbReference type="EMBL" id="CP041372">
    <property type="protein sequence ID" value="QKS71011.1"/>
    <property type="molecule type" value="Genomic_DNA"/>
</dbReference>
<dbReference type="RefSeq" id="WP_176009048.1">
    <property type="nucleotide sequence ID" value="NZ_CP041372.2"/>
</dbReference>
<accession>A0A859FDT4</accession>
<dbReference type="SMART" id="SM00563">
    <property type="entry name" value="PlsC"/>
    <property type="match status" value="1"/>
</dbReference>
<evidence type="ECO:0000256" key="1">
    <source>
        <dbReference type="ARBA" id="ARBA00022679"/>
    </source>
</evidence>
<dbReference type="GO" id="GO:0006654">
    <property type="term" value="P:phosphatidic acid biosynthetic process"/>
    <property type="evidence" value="ECO:0007669"/>
    <property type="project" value="TreeGrafter"/>
</dbReference>
<dbReference type="AlphaFoldDB" id="A0A859FDT4"/>
<gene>
    <name evidence="4" type="ORF">FLK61_30300</name>
</gene>
<dbReference type="CDD" id="cd06551">
    <property type="entry name" value="LPLAT"/>
    <property type="match status" value="1"/>
</dbReference>